<keyword evidence="5" id="KW-0472">Membrane</keyword>
<dbReference type="Gene3D" id="2.130.10.10">
    <property type="entry name" value="YVTN repeat-like/Quinoprotein amine dehydrogenase"/>
    <property type="match status" value="2"/>
</dbReference>
<dbReference type="PROSITE" id="PS50294">
    <property type="entry name" value="WD_REPEATS_REGION"/>
    <property type="match status" value="3"/>
</dbReference>
<dbReference type="InterPro" id="IPR001680">
    <property type="entry name" value="WD40_rpt"/>
</dbReference>
<dbReference type="PANTHER" id="PTHR19879">
    <property type="entry name" value="TRANSCRIPTION INITIATION FACTOR TFIID"/>
    <property type="match status" value="1"/>
</dbReference>
<evidence type="ECO:0000256" key="3">
    <source>
        <dbReference type="PROSITE-ProRule" id="PRU00221"/>
    </source>
</evidence>
<feature type="compositionally biased region" description="Basic residues" evidence="4">
    <location>
        <begin position="96"/>
        <end position="105"/>
    </location>
</feature>
<keyword evidence="1 3" id="KW-0853">WD repeat</keyword>
<feature type="repeat" description="WD" evidence="3">
    <location>
        <begin position="232"/>
        <end position="273"/>
    </location>
</feature>
<accession>A0A402AQN2</accession>
<dbReference type="CDD" id="cd00200">
    <property type="entry name" value="WD40"/>
    <property type="match status" value="1"/>
</dbReference>
<keyword evidence="5" id="KW-1133">Transmembrane helix</keyword>
<sequence length="301" mass="33706">MYKPPCSAWEEKLALRRSDLSAQDQVALDAHVAECEACRMRQENYRLMDDALRALPQATMKTFPRFSVQLEAEDRSIELPAAPPQRRRSQAELAQRQRHARKRSWQRQTNRVLLGTMLTACVVIMVGLFGLLHMITSNHTSGTALLTFHKQNDYVSAIAWSPDGRYVATGSWNHSVMVWDARTGEVITTYNGHSEPVDSVAWSPNGQFIASGSWDHTVQVWQAFTGRLIHTYTGHSSEISSVAWSPDGQRIASGSWDHTVQIWQAFTGRPLLVYTGHQEFVDTVAWSPDGQEIASGGGIAR</sequence>
<dbReference type="InterPro" id="IPR020472">
    <property type="entry name" value="WD40_PAC1"/>
</dbReference>
<dbReference type="Gene3D" id="1.10.10.1320">
    <property type="entry name" value="Anti-sigma factor, zinc-finger domain"/>
    <property type="match status" value="1"/>
</dbReference>
<dbReference type="PRINTS" id="PR00320">
    <property type="entry name" value="GPROTEINBRPT"/>
</dbReference>
<dbReference type="InterPro" id="IPR041916">
    <property type="entry name" value="Anti_sigma_zinc_sf"/>
</dbReference>
<feature type="region of interest" description="Disordered" evidence="4">
    <location>
        <begin position="77"/>
        <end position="105"/>
    </location>
</feature>
<gene>
    <name evidence="6" type="ORF">KDK_51600</name>
</gene>
<evidence type="ECO:0000313" key="7">
    <source>
        <dbReference type="Proteomes" id="UP000287188"/>
    </source>
</evidence>
<feature type="repeat" description="WD" evidence="3">
    <location>
        <begin position="190"/>
        <end position="231"/>
    </location>
</feature>
<comment type="caution">
    <text evidence="6">The sequence shown here is derived from an EMBL/GenBank/DDBJ whole genome shotgun (WGS) entry which is preliminary data.</text>
</comment>
<dbReference type="InterPro" id="IPR019775">
    <property type="entry name" value="WD40_repeat_CS"/>
</dbReference>
<dbReference type="PROSITE" id="PS00678">
    <property type="entry name" value="WD_REPEATS_1"/>
    <property type="match status" value="1"/>
</dbReference>
<evidence type="ECO:0000313" key="6">
    <source>
        <dbReference type="EMBL" id="GCE21360.1"/>
    </source>
</evidence>
<dbReference type="PANTHER" id="PTHR19879:SF9">
    <property type="entry name" value="TRANSCRIPTION INITIATION FACTOR TFIID SUBUNIT 5"/>
    <property type="match status" value="1"/>
</dbReference>
<protein>
    <submittedName>
        <fullName evidence="6">Uncharacterized protein</fullName>
    </submittedName>
</protein>
<feature type="transmembrane region" description="Helical" evidence="5">
    <location>
        <begin position="112"/>
        <end position="135"/>
    </location>
</feature>
<dbReference type="InterPro" id="IPR015943">
    <property type="entry name" value="WD40/YVTN_repeat-like_dom_sf"/>
</dbReference>
<dbReference type="InterPro" id="IPR036322">
    <property type="entry name" value="WD40_repeat_dom_sf"/>
</dbReference>
<keyword evidence="7" id="KW-1185">Reference proteome</keyword>
<evidence type="ECO:0000256" key="1">
    <source>
        <dbReference type="ARBA" id="ARBA00022574"/>
    </source>
</evidence>
<name>A0A402AQN2_9CHLR</name>
<keyword evidence="5" id="KW-0812">Transmembrane</keyword>
<dbReference type="PROSITE" id="PS50082">
    <property type="entry name" value="WD_REPEATS_2"/>
    <property type="match status" value="3"/>
</dbReference>
<dbReference type="Pfam" id="PF00400">
    <property type="entry name" value="WD40"/>
    <property type="match status" value="4"/>
</dbReference>
<reference evidence="7" key="1">
    <citation type="submission" date="2018-12" db="EMBL/GenBank/DDBJ databases">
        <title>Tengunoibacter tsumagoiensis gen. nov., sp. nov., Dictyobacter kobayashii sp. nov., D. alpinus sp. nov., and D. joshuensis sp. nov. and description of Dictyobacteraceae fam. nov. within the order Ktedonobacterales isolated from Tengu-no-mugimeshi.</title>
        <authorList>
            <person name="Wang C.M."/>
            <person name="Zheng Y."/>
            <person name="Sakai Y."/>
            <person name="Toyoda A."/>
            <person name="Minakuchi Y."/>
            <person name="Abe K."/>
            <person name="Yokota A."/>
            <person name="Yabe S."/>
        </authorList>
    </citation>
    <scope>NUCLEOTIDE SEQUENCE [LARGE SCALE GENOMIC DNA]</scope>
    <source>
        <strain evidence="7">Uno11</strain>
    </source>
</reference>
<dbReference type="RefSeq" id="WP_126552985.1">
    <property type="nucleotide sequence ID" value="NZ_BIFS01000001.1"/>
</dbReference>
<feature type="repeat" description="WD" evidence="3">
    <location>
        <begin position="148"/>
        <end position="189"/>
    </location>
</feature>
<evidence type="ECO:0000256" key="2">
    <source>
        <dbReference type="ARBA" id="ARBA00022737"/>
    </source>
</evidence>
<dbReference type="EMBL" id="BIFS01000001">
    <property type="protein sequence ID" value="GCE21360.1"/>
    <property type="molecule type" value="Genomic_DNA"/>
</dbReference>
<dbReference type="AlphaFoldDB" id="A0A402AQN2"/>
<dbReference type="OrthoDB" id="148437at2"/>
<keyword evidence="2" id="KW-0677">Repeat</keyword>
<evidence type="ECO:0000256" key="4">
    <source>
        <dbReference type="SAM" id="MobiDB-lite"/>
    </source>
</evidence>
<proteinExistence type="predicted"/>
<dbReference type="Proteomes" id="UP000287188">
    <property type="component" value="Unassembled WGS sequence"/>
</dbReference>
<organism evidence="6 7">
    <name type="scientific">Dictyobacter kobayashii</name>
    <dbReference type="NCBI Taxonomy" id="2014872"/>
    <lineage>
        <taxon>Bacteria</taxon>
        <taxon>Bacillati</taxon>
        <taxon>Chloroflexota</taxon>
        <taxon>Ktedonobacteria</taxon>
        <taxon>Ktedonobacterales</taxon>
        <taxon>Dictyobacteraceae</taxon>
        <taxon>Dictyobacter</taxon>
    </lineage>
</organism>
<dbReference type="SMART" id="SM00320">
    <property type="entry name" value="WD40"/>
    <property type="match status" value="4"/>
</dbReference>
<dbReference type="SUPFAM" id="SSF50978">
    <property type="entry name" value="WD40 repeat-like"/>
    <property type="match status" value="1"/>
</dbReference>
<evidence type="ECO:0000256" key="5">
    <source>
        <dbReference type="SAM" id="Phobius"/>
    </source>
</evidence>